<dbReference type="PANTHER" id="PTHR37422">
    <property type="entry name" value="TEICHURONIC ACID BIOSYNTHESIS PROTEIN TUAE"/>
    <property type="match status" value="1"/>
</dbReference>
<dbReference type="EMBL" id="WCRW01000003">
    <property type="protein sequence ID" value="KAB4457827.1"/>
    <property type="molecule type" value="Genomic_DNA"/>
</dbReference>
<feature type="transmembrane region" description="Helical" evidence="5">
    <location>
        <begin position="188"/>
        <end position="206"/>
    </location>
</feature>
<feature type="transmembrane region" description="Helical" evidence="5">
    <location>
        <begin position="101"/>
        <end position="117"/>
    </location>
</feature>
<feature type="transmembrane region" description="Helical" evidence="5">
    <location>
        <begin position="410"/>
        <end position="426"/>
    </location>
</feature>
<evidence type="ECO:0000256" key="3">
    <source>
        <dbReference type="ARBA" id="ARBA00022989"/>
    </source>
</evidence>
<dbReference type="InterPro" id="IPR051533">
    <property type="entry name" value="WaaL-like"/>
</dbReference>
<comment type="caution">
    <text evidence="7">The sequence shown here is derived from an EMBL/GenBank/DDBJ whole genome shotgun (WGS) entry which is preliminary data.</text>
</comment>
<evidence type="ECO:0000259" key="6">
    <source>
        <dbReference type="Pfam" id="PF04932"/>
    </source>
</evidence>
<dbReference type="SUPFAM" id="SSF48452">
    <property type="entry name" value="TPR-like"/>
    <property type="match status" value="1"/>
</dbReference>
<evidence type="ECO:0000313" key="7">
    <source>
        <dbReference type="EMBL" id="KAB4457827.1"/>
    </source>
</evidence>
<evidence type="ECO:0000256" key="4">
    <source>
        <dbReference type="ARBA" id="ARBA00023136"/>
    </source>
</evidence>
<keyword evidence="3 5" id="KW-1133">Transmembrane helix</keyword>
<dbReference type="InterPro" id="IPR007016">
    <property type="entry name" value="O-antigen_ligase-rel_domated"/>
</dbReference>
<accession>A0A7J5K2Q6</accession>
<keyword evidence="4 5" id="KW-0472">Membrane</keyword>
<organism evidence="7 8">
    <name type="scientific">Bacteroides thetaiotaomicron</name>
    <dbReference type="NCBI Taxonomy" id="818"/>
    <lineage>
        <taxon>Bacteria</taxon>
        <taxon>Pseudomonadati</taxon>
        <taxon>Bacteroidota</taxon>
        <taxon>Bacteroidia</taxon>
        <taxon>Bacteroidales</taxon>
        <taxon>Bacteroidaceae</taxon>
        <taxon>Bacteroides</taxon>
    </lineage>
</organism>
<comment type="subcellular location">
    <subcellularLocation>
        <location evidence="1">Membrane</location>
        <topology evidence="1">Multi-pass membrane protein</topology>
    </subcellularLocation>
</comment>
<evidence type="ECO:0000256" key="2">
    <source>
        <dbReference type="ARBA" id="ARBA00022692"/>
    </source>
</evidence>
<evidence type="ECO:0000256" key="5">
    <source>
        <dbReference type="SAM" id="Phobius"/>
    </source>
</evidence>
<sequence>MKELHQVFSRQIFPFLQVFLLLILFLPFNLVSQNILSDHIIISFSVFIVACLAAISIFMVTINKQILQVTITDILAAYYFVYILLNAYVIRPIPVPDILKLRYLLVVLIYLSVRIMTNKEKNRGLTIIIVIGILEAIFIMLQACGLLESRHLLFKFTGSFFNPGLAGCFIACSLCILIYYLVTALQPLNKLFISAGTILLSCALILTNSRAGWLAAIIGISYILWHSDNKLIRQVKLHLRNSFIPKIIIISIILSGMMFFYQYKKSSADGRLFIWKVCLEMIEDKPLTGHGPGTFRSKFPHYQAAFFTKKPNSDYAFVAGNPSTPFNEYLSVLVTQGLVGFTLLIIILLTLFMNRDITRKQKMKQAFLLTFCIFAFFSYPMEHYRTLILFPFFAALLPSKYIVTIHNQKINFILFSIVFSGMYFSVKAINEFSKLEQTYKLQHRMTTVEYEKIKYDIDLLENYYTFVGYKLPDAEELKIVEDYVNLYPSSIGLCELGKKYKVKNNPNKAREYFTFASNINPSLITPYYELFLVYQEEGNINEMKEIGKKILHHKIKEESTTSLKMKAYVKKILHNLQAPKKVLINKKN</sequence>
<feature type="transmembrane region" description="Helical" evidence="5">
    <location>
        <begin position="212"/>
        <end position="231"/>
    </location>
</feature>
<feature type="transmembrane region" description="Helical" evidence="5">
    <location>
        <begin position="160"/>
        <end position="181"/>
    </location>
</feature>
<dbReference type="GO" id="GO:0016874">
    <property type="term" value="F:ligase activity"/>
    <property type="evidence" value="ECO:0007669"/>
    <property type="project" value="UniProtKB-KW"/>
</dbReference>
<feature type="transmembrane region" description="Helical" evidence="5">
    <location>
        <begin position="329"/>
        <end position="353"/>
    </location>
</feature>
<feature type="transmembrane region" description="Helical" evidence="5">
    <location>
        <begin position="69"/>
        <end position="89"/>
    </location>
</feature>
<dbReference type="InterPro" id="IPR011990">
    <property type="entry name" value="TPR-like_helical_dom_sf"/>
</dbReference>
<feature type="transmembrane region" description="Helical" evidence="5">
    <location>
        <begin position="40"/>
        <end position="62"/>
    </location>
</feature>
<name>A0A7J5K2Q6_BACT4</name>
<feature type="transmembrane region" description="Helical" evidence="5">
    <location>
        <begin position="243"/>
        <end position="263"/>
    </location>
</feature>
<feature type="transmembrane region" description="Helical" evidence="5">
    <location>
        <begin position="365"/>
        <end position="381"/>
    </location>
</feature>
<dbReference type="AlphaFoldDB" id="A0A7J5K2Q6"/>
<dbReference type="GO" id="GO:0016020">
    <property type="term" value="C:membrane"/>
    <property type="evidence" value="ECO:0007669"/>
    <property type="project" value="UniProtKB-SubCell"/>
</dbReference>
<feature type="transmembrane region" description="Helical" evidence="5">
    <location>
        <begin position="12"/>
        <end position="28"/>
    </location>
</feature>
<dbReference type="Pfam" id="PF04932">
    <property type="entry name" value="Wzy_C"/>
    <property type="match status" value="1"/>
</dbReference>
<proteinExistence type="predicted"/>
<feature type="transmembrane region" description="Helical" evidence="5">
    <location>
        <begin position="124"/>
        <end position="148"/>
    </location>
</feature>
<dbReference type="Gene3D" id="1.25.40.10">
    <property type="entry name" value="Tetratricopeptide repeat domain"/>
    <property type="match status" value="1"/>
</dbReference>
<reference evidence="7 8" key="1">
    <citation type="journal article" date="2019" name="Nat. Med.">
        <title>A library of human gut bacterial isolates paired with longitudinal multiomics data enables mechanistic microbiome research.</title>
        <authorList>
            <person name="Poyet M."/>
            <person name="Groussin M."/>
            <person name="Gibbons S.M."/>
            <person name="Avila-Pacheco J."/>
            <person name="Jiang X."/>
            <person name="Kearney S.M."/>
            <person name="Perrotta A.R."/>
            <person name="Berdy B."/>
            <person name="Zhao S."/>
            <person name="Lieberman T.D."/>
            <person name="Swanson P.K."/>
            <person name="Smith M."/>
            <person name="Roesemann S."/>
            <person name="Alexander J.E."/>
            <person name="Rich S.A."/>
            <person name="Livny J."/>
            <person name="Vlamakis H."/>
            <person name="Clish C."/>
            <person name="Bullock K."/>
            <person name="Deik A."/>
            <person name="Scott J."/>
            <person name="Pierce K.A."/>
            <person name="Xavier R.J."/>
            <person name="Alm E.J."/>
        </authorList>
    </citation>
    <scope>NUCLEOTIDE SEQUENCE [LARGE SCALE GENOMIC DNA]</scope>
    <source>
        <strain evidence="7 8">BIOML-A160</strain>
    </source>
</reference>
<keyword evidence="7" id="KW-0436">Ligase</keyword>
<evidence type="ECO:0000256" key="1">
    <source>
        <dbReference type="ARBA" id="ARBA00004141"/>
    </source>
</evidence>
<dbReference type="Proteomes" id="UP000436825">
    <property type="component" value="Unassembled WGS sequence"/>
</dbReference>
<keyword evidence="2 5" id="KW-0812">Transmembrane</keyword>
<gene>
    <name evidence="7" type="ORF">GAN75_06465</name>
</gene>
<evidence type="ECO:0000313" key="8">
    <source>
        <dbReference type="Proteomes" id="UP000436825"/>
    </source>
</evidence>
<protein>
    <submittedName>
        <fullName evidence="7">O-antigen ligase family protein</fullName>
    </submittedName>
</protein>
<feature type="domain" description="O-antigen ligase-related" evidence="6">
    <location>
        <begin position="196"/>
        <end position="345"/>
    </location>
</feature>
<dbReference type="PANTHER" id="PTHR37422:SF13">
    <property type="entry name" value="LIPOPOLYSACCHARIDE BIOSYNTHESIS PROTEIN PA4999-RELATED"/>
    <property type="match status" value="1"/>
</dbReference>